<protein>
    <submittedName>
        <fullName evidence="2">Uncharacterized protein</fullName>
    </submittedName>
</protein>
<dbReference type="AlphaFoldDB" id="E5ANE8"/>
<dbReference type="STRING" id="882378.RBRH_00975"/>
<dbReference type="EMBL" id="FR687359">
    <property type="protein sequence ID" value="CBW76401.1"/>
    <property type="molecule type" value="Genomic_DNA"/>
</dbReference>
<name>E5ANE8_MYCRK</name>
<proteinExistence type="predicted"/>
<dbReference type="Proteomes" id="UP000007437">
    <property type="component" value="Chromosome"/>
</dbReference>
<organism evidence="2 3">
    <name type="scientific">Mycetohabitans rhizoxinica (strain DSM 19002 / CIP 109453 / HKI 454)</name>
    <name type="common">Paraburkholderia rhizoxinica</name>
    <dbReference type="NCBI Taxonomy" id="882378"/>
    <lineage>
        <taxon>Bacteria</taxon>
        <taxon>Pseudomonadati</taxon>
        <taxon>Pseudomonadota</taxon>
        <taxon>Betaproteobacteria</taxon>
        <taxon>Burkholderiales</taxon>
        <taxon>Burkholderiaceae</taxon>
        <taxon>Mycetohabitans</taxon>
    </lineage>
</organism>
<accession>E5ANE8</accession>
<gene>
    <name evidence="2" type="ordered locus">RBRH_00975</name>
</gene>
<evidence type="ECO:0000256" key="1">
    <source>
        <dbReference type="SAM" id="MobiDB-lite"/>
    </source>
</evidence>
<dbReference type="KEGG" id="brh:RBRH_00975"/>
<evidence type="ECO:0000313" key="3">
    <source>
        <dbReference type="Proteomes" id="UP000007437"/>
    </source>
</evidence>
<dbReference type="HOGENOM" id="CLU_3165685_0_0_4"/>
<evidence type="ECO:0000313" key="2">
    <source>
        <dbReference type="EMBL" id="CBW76401.1"/>
    </source>
</evidence>
<reference evidence="2 3" key="1">
    <citation type="journal article" date="2011" name="J. Bacteriol.">
        <title>Complete genome sequence of Burkholderia rhizoxinica, an endosymbiont of Rhizopus microsporus.</title>
        <authorList>
            <person name="Lackner G."/>
            <person name="Moebius N."/>
            <person name="Partida-Martinez L."/>
            <person name="Hertweck C."/>
        </authorList>
    </citation>
    <scope>NUCLEOTIDE SEQUENCE [LARGE SCALE GENOMIC DNA]</scope>
    <source>
        <strain evidence="3">DSM 19002 / CIP 109453 / HKI 454</strain>
    </source>
</reference>
<feature type="region of interest" description="Disordered" evidence="1">
    <location>
        <begin position="12"/>
        <end position="47"/>
    </location>
</feature>
<sequence length="47" mass="4801">MCKGCEDSIASVASAGGDGEGRISEGRIKPWRAAPSVTHRGPGIYLG</sequence>
<feature type="compositionally biased region" description="Basic and acidic residues" evidence="1">
    <location>
        <begin position="19"/>
        <end position="28"/>
    </location>
</feature>